<dbReference type="EMBL" id="CP001618">
    <property type="protein sequence ID" value="ACQ78745.1"/>
    <property type="molecule type" value="Genomic_DNA"/>
</dbReference>
<evidence type="ECO:0000313" key="10">
    <source>
        <dbReference type="EMBL" id="ACQ78745.1"/>
    </source>
</evidence>
<organism evidence="10 11">
    <name type="scientific">Beutenbergia cavernae (strain ATCC BAA-8 / DSM 12333 / CCUG 43141 / JCM 11478 / NBRC 16432 / NCIMB 13614 / HKI 0122)</name>
    <dbReference type="NCBI Taxonomy" id="471853"/>
    <lineage>
        <taxon>Bacteria</taxon>
        <taxon>Bacillati</taxon>
        <taxon>Actinomycetota</taxon>
        <taxon>Actinomycetes</taxon>
        <taxon>Micrococcales</taxon>
        <taxon>Beutenbergiaceae</taxon>
        <taxon>Beutenbergia</taxon>
    </lineage>
</organism>
<protein>
    <submittedName>
        <fullName evidence="10">ABC transporter related</fullName>
    </submittedName>
</protein>
<evidence type="ECO:0000256" key="5">
    <source>
        <dbReference type="ARBA" id="ARBA00022840"/>
    </source>
</evidence>
<dbReference type="HOGENOM" id="CLU_000604_1_2_11"/>
<dbReference type="InterPro" id="IPR050763">
    <property type="entry name" value="ABC_transporter_ATP-binding"/>
</dbReference>
<sequence length="322" mass="34150">MARHHADDGVPPVVEVRHLRKSYGEKVAVQDVSFAVAPGEIFGILGPNGAGKTTTVEAIAGLRHADSGDVRVLGIDTQAEPDRIRTALGMQLQESALPERITVREAIDLYGSFYPDPMPTEQLIDMLDLRDRAGARYAALSGGQKQRLSIALALVGRPQVAILDELTTGLDPAARRATWDLIETVRDSGVTILLVTHFMDEAERLCDRLVVIDGGRIVAEGSPAELVSGDGELRTIHVRLAEAPSAAVLEALRAAPDVATVTGDGLDLEIRGGRRVLPSAVAALDAAGIVPESLRTGARSLEDVFVGLISHDDTPAQEGAHP</sequence>
<evidence type="ECO:0000256" key="7">
    <source>
        <dbReference type="ARBA" id="ARBA00023136"/>
    </source>
</evidence>
<keyword evidence="4" id="KW-0547">Nucleotide-binding</keyword>
<dbReference type="RefSeq" id="WP_012725525.1">
    <property type="nucleotide sequence ID" value="NC_012669.1"/>
</dbReference>
<dbReference type="SMART" id="SM00382">
    <property type="entry name" value="AAA"/>
    <property type="match status" value="1"/>
</dbReference>
<reference evidence="10 11" key="1">
    <citation type="journal article" date="2009" name="Stand. Genomic Sci.">
        <title>Complete genome sequence of Beutenbergia cavernae type strain (HKI 0122).</title>
        <authorList>
            <person name="Land M."/>
            <person name="Pukall R."/>
            <person name="Abt B."/>
            <person name="Goker M."/>
            <person name="Rohde M."/>
            <person name="Glavina Del Rio T."/>
            <person name="Tice H."/>
            <person name="Copeland A."/>
            <person name="Cheng J.F."/>
            <person name="Lucas S."/>
            <person name="Chen F."/>
            <person name="Nolan M."/>
            <person name="Bruce D."/>
            <person name="Goodwin L."/>
            <person name="Pitluck S."/>
            <person name="Ivanova N."/>
            <person name="Mavromatis K."/>
            <person name="Ovchinnikova G."/>
            <person name="Pati A."/>
            <person name="Chen A."/>
            <person name="Palaniappan K."/>
            <person name="Hauser L."/>
            <person name="Chang Y.J."/>
            <person name="Jefferies C.C."/>
            <person name="Saunders E."/>
            <person name="Brettin T."/>
            <person name="Detter J.C."/>
            <person name="Han C."/>
            <person name="Chain P."/>
            <person name="Bristow J."/>
            <person name="Eisen J.A."/>
            <person name="Markowitz V."/>
            <person name="Hugenholtz P."/>
            <person name="Kyrpides N.C."/>
            <person name="Klenk H.P."/>
            <person name="Lapidus A."/>
        </authorList>
    </citation>
    <scope>NUCLEOTIDE SEQUENCE [LARGE SCALE GENOMIC DNA]</scope>
    <source>
        <strain evidence="11">ATCC BAA-8 / DSM 12333 / NBRC 16432</strain>
    </source>
</reference>
<keyword evidence="5" id="KW-0067">ATP-binding</keyword>
<dbReference type="PROSITE" id="PS00211">
    <property type="entry name" value="ABC_TRANSPORTER_1"/>
    <property type="match status" value="1"/>
</dbReference>
<evidence type="ECO:0000256" key="3">
    <source>
        <dbReference type="ARBA" id="ARBA00022475"/>
    </source>
</evidence>
<dbReference type="Pfam" id="PF00005">
    <property type="entry name" value="ABC_tran"/>
    <property type="match status" value="1"/>
</dbReference>
<dbReference type="GO" id="GO:0005886">
    <property type="term" value="C:plasma membrane"/>
    <property type="evidence" value="ECO:0007669"/>
    <property type="project" value="UniProtKB-SubCell"/>
</dbReference>
<evidence type="ECO:0000256" key="8">
    <source>
        <dbReference type="ARBA" id="ARBA00023251"/>
    </source>
</evidence>
<keyword evidence="7" id="KW-0472">Membrane</keyword>
<dbReference type="Proteomes" id="UP000007962">
    <property type="component" value="Chromosome"/>
</dbReference>
<dbReference type="PANTHER" id="PTHR42711:SF16">
    <property type="entry name" value="ABC TRANSPORTER ATP-BINDING PROTEIN"/>
    <property type="match status" value="1"/>
</dbReference>
<dbReference type="PROSITE" id="PS50893">
    <property type="entry name" value="ABC_TRANSPORTER_2"/>
    <property type="match status" value="1"/>
</dbReference>
<dbReference type="KEGG" id="bcv:Bcav_0482"/>
<keyword evidence="3" id="KW-1003">Cell membrane</keyword>
<dbReference type="STRING" id="471853.Bcav_0482"/>
<dbReference type="SUPFAM" id="SSF52540">
    <property type="entry name" value="P-loop containing nucleoside triphosphate hydrolases"/>
    <property type="match status" value="1"/>
</dbReference>
<dbReference type="eggNOG" id="COG1131">
    <property type="taxonomic scope" value="Bacteria"/>
</dbReference>
<keyword evidence="6" id="KW-1278">Translocase</keyword>
<dbReference type="InterPro" id="IPR017871">
    <property type="entry name" value="ABC_transporter-like_CS"/>
</dbReference>
<evidence type="ECO:0000313" key="11">
    <source>
        <dbReference type="Proteomes" id="UP000007962"/>
    </source>
</evidence>
<evidence type="ECO:0000256" key="6">
    <source>
        <dbReference type="ARBA" id="ARBA00022967"/>
    </source>
</evidence>
<accession>C5BX70</accession>
<gene>
    <name evidence="10" type="ordered locus">Bcav_0482</name>
</gene>
<dbReference type="GO" id="GO:0046677">
    <property type="term" value="P:response to antibiotic"/>
    <property type="evidence" value="ECO:0007669"/>
    <property type="project" value="UniProtKB-KW"/>
</dbReference>
<dbReference type="GO" id="GO:0005524">
    <property type="term" value="F:ATP binding"/>
    <property type="evidence" value="ECO:0007669"/>
    <property type="project" value="UniProtKB-KW"/>
</dbReference>
<proteinExistence type="predicted"/>
<dbReference type="InterPro" id="IPR003593">
    <property type="entry name" value="AAA+_ATPase"/>
</dbReference>
<evidence type="ECO:0000256" key="4">
    <source>
        <dbReference type="ARBA" id="ARBA00022741"/>
    </source>
</evidence>
<dbReference type="PANTHER" id="PTHR42711">
    <property type="entry name" value="ABC TRANSPORTER ATP-BINDING PROTEIN"/>
    <property type="match status" value="1"/>
</dbReference>
<dbReference type="FunFam" id="3.40.50.300:FF:000589">
    <property type="entry name" value="ABC transporter, ATP-binding subunit"/>
    <property type="match status" value="1"/>
</dbReference>
<keyword evidence="8" id="KW-0046">Antibiotic resistance</keyword>
<keyword evidence="2" id="KW-0813">Transport</keyword>
<dbReference type="Gene3D" id="3.40.50.300">
    <property type="entry name" value="P-loop containing nucleotide triphosphate hydrolases"/>
    <property type="match status" value="1"/>
</dbReference>
<dbReference type="OrthoDB" id="9804819at2"/>
<dbReference type="GO" id="GO:0016887">
    <property type="term" value="F:ATP hydrolysis activity"/>
    <property type="evidence" value="ECO:0007669"/>
    <property type="project" value="InterPro"/>
</dbReference>
<feature type="domain" description="ABC transporter" evidence="9">
    <location>
        <begin position="14"/>
        <end position="239"/>
    </location>
</feature>
<dbReference type="CDD" id="cd03230">
    <property type="entry name" value="ABC_DR_subfamily_A"/>
    <property type="match status" value="1"/>
</dbReference>
<dbReference type="InterPro" id="IPR027417">
    <property type="entry name" value="P-loop_NTPase"/>
</dbReference>
<evidence type="ECO:0000256" key="1">
    <source>
        <dbReference type="ARBA" id="ARBA00004202"/>
    </source>
</evidence>
<evidence type="ECO:0000259" key="9">
    <source>
        <dbReference type="PROSITE" id="PS50893"/>
    </source>
</evidence>
<dbReference type="AlphaFoldDB" id="C5BX70"/>
<evidence type="ECO:0000256" key="2">
    <source>
        <dbReference type="ARBA" id="ARBA00022448"/>
    </source>
</evidence>
<keyword evidence="11" id="KW-1185">Reference proteome</keyword>
<comment type="subcellular location">
    <subcellularLocation>
        <location evidence="1">Cell membrane</location>
        <topology evidence="1">Peripheral membrane protein</topology>
    </subcellularLocation>
</comment>
<name>C5BX70_BEUC1</name>
<dbReference type="InterPro" id="IPR003439">
    <property type="entry name" value="ABC_transporter-like_ATP-bd"/>
</dbReference>